<dbReference type="GO" id="GO:0004843">
    <property type="term" value="F:cysteine-type deubiquitinase activity"/>
    <property type="evidence" value="ECO:0007669"/>
    <property type="project" value="UniProtKB-EC"/>
</dbReference>
<feature type="compositionally biased region" description="Basic and acidic residues" evidence="5">
    <location>
        <begin position="375"/>
        <end position="385"/>
    </location>
</feature>
<dbReference type="InterPro" id="IPR018200">
    <property type="entry name" value="USP_CS"/>
</dbReference>
<keyword evidence="9" id="KW-1185">Reference proteome</keyword>
<dbReference type="GO" id="GO:0016579">
    <property type="term" value="P:protein deubiquitination"/>
    <property type="evidence" value="ECO:0007669"/>
    <property type="project" value="InterPro"/>
</dbReference>
<dbReference type="CDD" id="cd00201">
    <property type="entry name" value="WW"/>
    <property type="match status" value="1"/>
</dbReference>
<feature type="coiled-coil region" evidence="4">
    <location>
        <begin position="86"/>
        <end position="113"/>
    </location>
</feature>
<dbReference type="InterPro" id="IPR015063">
    <property type="entry name" value="USP8_dimer"/>
</dbReference>
<feature type="compositionally biased region" description="Low complexity" evidence="5">
    <location>
        <begin position="465"/>
        <end position="475"/>
    </location>
</feature>
<dbReference type="SUPFAM" id="SSF52821">
    <property type="entry name" value="Rhodanese/Cell cycle control phosphatase"/>
    <property type="match status" value="1"/>
</dbReference>
<sequence>VSMGDPVELYMSKSMQELNARAEENVKNINSARAGLNSMSKTYQAAEKAAIDRDEERAYVLFMRTLFVYDRVRKMPDFKKSDFRMIKEMQKATDQAERLSSSLKERYQRIEAEQLAKQLDAAAVDTTSKSSGSSDGGKQSTSSAADKKLATATSAAGELDSAALYKLLKSPDASPNVLVFDLRPPGEFSACRLRHDCLINIDGSLIKPGCSVSGVEALVPPEGQTLWKARRAMTHVIIMDWRSNDRSLNPQHPVQVFKDAIFKWDSAGTLKSEPLLLQRGLQGVLLAYPTLTTDPAYQGPDSSKGGGSGGGLASIVAYPSLEDESRRKLEEQRKARIAAAAAAEAEAKAAEQKKKLEEEQRAQKAAAAAAAAAKEAAERAERDKAPAPSSSTVPAVNRSLKPQPAPAAAAASATAAVTSGEVASGGSGGSGGSAASGGSVGSDSRPRVDRSNKPTKAPKSSEAPASLTAGSSMAGAAAAGSQAMVKPGLRLPPGWHVGNENGRYFYVDTQTCKMYWDLPDDVLDSLERPPPKPATPAPPADPPAAAPAPTPRPEKPAIAPPSGPPANTAPAASEVAPAAALAAGPSSSASPASTSGLKRVASQPNLAKQRSKPDSDKASATSAASAASATPAPPAPTPGPSSGVSSESSSVKQAQAQVPPRVANGGGSSVAAVVRPFSSFDAHTLNRMAPEYGSVPHGLTGLRNLGNTCYLNSTVQCLSNTPVLASYFLQGTFREHVNKSNPLGHQGDVAEQFSVVVQALWAGRYACVSPYDFKHTIGRHAEAFAGNEQQDSQEFLLFLLDGLHEDLNRARRRRPPPELEDKESLPDVERAKRAWARHCLINESIMVELFQGQFKSTLVCEQCHYKSITFDAFMYLSLPVVSDTSCRLSDCLQAFLKPERLSGSSRWFCPRCRRDQSAVKKIDIWRLPPYLLIHFKRFSCDRLSSRGRKLNTLVDYPISNLDMSAYHSSEARPKHSLVYNLYGVSNHFGSMECGHYTAFCRNSNLNRWFKFDDETVTEMRSGEIRSVSNYILFYSRLANTFQVSSSL</sequence>
<evidence type="ECO:0000259" key="7">
    <source>
        <dbReference type="PROSITE" id="PS50235"/>
    </source>
</evidence>
<dbReference type="InterPro" id="IPR028889">
    <property type="entry name" value="USP"/>
</dbReference>
<feature type="non-terminal residue" evidence="8">
    <location>
        <position position="1"/>
    </location>
</feature>
<feature type="compositionally biased region" description="Gly residues" evidence="5">
    <location>
        <begin position="423"/>
        <end position="440"/>
    </location>
</feature>
<evidence type="ECO:0000256" key="3">
    <source>
        <dbReference type="ARBA" id="ARBA00012759"/>
    </source>
</evidence>
<feature type="compositionally biased region" description="Basic and acidic residues" evidence="5">
    <location>
        <begin position="351"/>
        <end position="362"/>
    </location>
</feature>
<dbReference type="Gene3D" id="1.20.58.80">
    <property type="entry name" value="Phosphotransferase system, lactose/cellobiose-type IIA subunit"/>
    <property type="match status" value="1"/>
</dbReference>
<dbReference type="SUPFAM" id="SSF51045">
    <property type="entry name" value="WW domain"/>
    <property type="match status" value="1"/>
</dbReference>
<evidence type="ECO:0000259" key="6">
    <source>
        <dbReference type="PROSITE" id="PS50020"/>
    </source>
</evidence>
<feature type="compositionally biased region" description="Low complexity" evidence="5">
    <location>
        <begin position="640"/>
        <end position="659"/>
    </location>
</feature>
<dbReference type="PROSITE" id="PS50235">
    <property type="entry name" value="USP_3"/>
    <property type="match status" value="1"/>
</dbReference>
<dbReference type="InterPro" id="IPR036020">
    <property type="entry name" value="WW_dom_sf"/>
</dbReference>
<comment type="caution">
    <text evidence="8">The sequence shown here is derived from an EMBL/GenBank/DDBJ whole genome shotgun (WGS) entry which is preliminary data.</text>
</comment>
<evidence type="ECO:0000313" key="9">
    <source>
        <dbReference type="Proteomes" id="UP000215902"/>
    </source>
</evidence>
<dbReference type="STRING" id="282301.A0A267G7G6"/>
<accession>A0A267G7G6</accession>
<dbReference type="EC" id="3.4.19.12" evidence="3"/>
<dbReference type="CDD" id="cd02674">
    <property type="entry name" value="Peptidase_C19R"/>
    <property type="match status" value="1"/>
</dbReference>
<dbReference type="EMBL" id="NIVC01000535">
    <property type="protein sequence ID" value="PAA81367.1"/>
    <property type="molecule type" value="Genomic_DNA"/>
</dbReference>
<dbReference type="PROSITE" id="PS50020">
    <property type="entry name" value="WW_DOMAIN_2"/>
    <property type="match status" value="1"/>
</dbReference>
<evidence type="ECO:0000256" key="4">
    <source>
        <dbReference type="SAM" id="Coils"/>
    </source>
</evidence>
<gene>
    <name evidence="8" type="ORF">BOX15_Mlig000556g5</name>
</gene>
<dbReference type="InterPro" id="IPR050185">
    <property type="entry name" value="Ub_carboxyl-term_hydrolase"/>
</dbReference>
<feature type="domain" description="WW" evidence="6">
    <location>
        <begin position="489"/>
        <end position="521"/>
    </location>
</feature>
<dbReference type="InterPro" id="IPR038765">
    <property type="entry name" value="Papain-like_cys_pep_sf"/>
</dbReference>
<protein>
    <recommendedName>
        <fullName evidence="3">ubiquitinyl hydrolase 1</fullName>
        <ecNumber evidence="3">3.4.19.12</ecNumber>
    </recommendedName>
</protein>
<dbReference type="InterPro" id="IPR001202">
    <property type="entry name" value="WW_dom"/>
</dbReference>
<comment type="catalytic activity">
    <reaction evidence="1">
        <text>Thiol-dependent hydrolysis of ester, thioester, amide, peptide and isopeptide bonds formed by the C-terminal Gly of ubiquitin (a 76-residue protein attached to proteins as an intracellular targeting signal).</text>
        <dbReference type="EC" id="3.4.19.12"/>
    </reaction>
</comment>
<dbReference type="OrthoDB" id="292964at2759"/>
<feature type="compositionally biased region" description="Low complexity" evidence="5">
    <location>
        <begin position="565"/>
        <end position="595"/>
    </location>
</feature>
<dbReference type="PROSITE" id="PS00973">
    <property type="entry name" value="USP_2"/>
    <property type="match status" value="1"/>
</dbReference>
<comment type="similarity">
    <text evidence="2">Belongs to the peptidase C19 family.</text>
</comment>
<dbReference type="InterPro" id="IPR036873">
    <property type="entry name" value="Rhodanese-like_dom_sf"/>
</dbReference>
<dbReference type="PANTHER" id="PTHR21646">
    <property type="entry name" value="UBIQUITIN CARBOXYL-TERMINAL HYDROLASE"/>
    <property type="match status" value="1"/>
</dbReference>
<feature type="compositionally biased region" description="Low complexity" evidence="5">
    <location>
        <begin position="363"/>
        <end position="374"/>
    </location>
</feature>
<proteinExistence type="inferred from homology"/>
<dbReference type="PANTHER" id="PTHR21646:SF46">
    <property type="entry name" value="UBIQUITIN CARBOXYL-TERMINAL HYDROLASE"/>
    <property type="match status" value="1"/>
</dbReference>
<feature type="domain" description="USP" evidence="7">
    <location>
        <begin position="700"/>
        <end position="1037"/>
    </location>
</feature>
<feature type="region of interest" description="Disordered" evidence="5">
    <location>
        <begin position="351"/>
        <end position="404"/>
    </location>
</feature>
<reference evidence="8 9" key="1">
    <citation type="submission" date="2017-06" db="EMBL/GenBank/DDBJ databases">
        <title>A platform for efficient transgenesis in Macrostomum lignano, a flatworm model organism for stem cell research.</title>
        <authorList>
            <person name="Berezikov E."/>
        </authorList>
    </citation>
    <scope>NUCLEOTIDE SEQUENCE [LARGE SCALE GENOMIC DNA]</scope>
    <source>
        <strain evidence="8">DV1</strain>
        <tissue evidence="8">Whole organism</tissue>
    </source>
</reference>
<feature type="compositionally biased region" description="Pro residues" evidence="5">
    <location>
        <begin position="531"/>
        <end position="551"/>
    </location>
</feature>
<dbReference type="AlphaFoldDB" id="A0A267G7G6"/>
<evidence type="ECO:0000256" key="5">
    <source>
        <dbReference type="SAM" id="MobiDB-lite"/>
    </source>
</evidence>
<feature type="compositionally biased region" description="Low complexity" evidence="5">
    <location>
        <begin position="618"/>
        <end position="630"/>
    </location>
</feature>
<dbReference type="Gene3D" id="3.90.70.10">
    <property type="entry name" value="Cysteine proteinases"/>
    <property type="match status" value="1"/>
</dbReference>
<dbReference type="Proteomes" id="UP000215902">
    <property type="component" value="Unassembled WGS sequence"/>
</dbReference>
<dbReference type="Pfam" id="PF08969">
    <property type="entry name" value="USP8_dimer"/>
    <property type="match status" value="1"/>
</dbReference>
<feature type="region of interest" description="Disordered" evidence="5">
    <location>
        <begin position="523"/>
        <end position="667"/>
    </location>
</feature>
<evidence type="ECO:0000256" key="2">
    <source>
        <dbReference type="ARBA" id="ARBA00009085"/>
    </source>
</evidence>
<feature type="compositionally biased region" description="Low complexity" evidence="5">
    <location>
        <begin position="126"/>
        <end position="143"/>
    </location>
</feature>
<name>A0A267G7G6_9PLAT</name>
<keyword evidence="4" id="KW-0175">Coiled coil</keyword>
<dbReference type="SUPFAM" id="SSF140856">
    <property type="entry name" value="USP8 N-terminal domain-like"/>
    <property type="match status" value="1"/>
</dbReference>
<feature type="region of interest" description="Disordered" evidence="5">
    <location>
        <begin position="420"/>
        <end position="475"/>
    </location>
</feature>
<dbReference type="PROSITE" id="PS00972">
    <property type="entry name" value="USP_1"/>
    <property type="match status" value="1"/>
</dbReference>
<evidence type="ECO:0000256" key="1">
    <source>
        <dbReference type="ARBA" id="ARBA00000707"/>
    </source>
</evidence>
<dbReference type="SUPFAM" id="SSF54001">
    <property type="entry name" value="Cysteine proteinases"/>
    <property type="match status" value="1"/>
</dbReference>
<dbReference type="Gene3D" id="3.40.250.10">
    <property type="entry name" value="Rhodanese-like domain"/>
    <property type="match status" value="1"/>
</dbReference>
<feature type="region of interest" description="Disordered" evidence="5">
    <location>
        <begin position="126"/>
        <end position="145"/>
    </location>
</feature>
<dbReference type="InterPro" id="IPR001394">
    <property type="entry name" value="Peptidase_C19_UCH"/>
</dbReference>
<organism evidence="8 9">
    <name type="scientific">Macrostomum lignano</name>
    <dbReference type="NCBI Taxonomy" id="282301"/>
    <lineage>
        <taxon>Eukaryota</taxon>
        <taxon>Metazoa</taxon>
        <taxon>Spiralia</taxon>
        <taxon>Lophotrochozoa</taxon>
        <taxon>Platyhelminthes</taxon>
        <taxon>Rhabditophora</taxon>
        <taxon>Macrostomorpha</taxon>
        <taxon>Macrostomida</taxon>
        <taxon>Macrostomidae</taxon>
        <taxon>Macrostomum</taxon>
    </lineage>
</organism>
<evidence type="ECO:0000313" key="8">
    <source>
        <dbReference type="EMBL" id="PAA81367.1"/>
    </source>
</evidence>
<dbReference type="Pfam" id="PF00443">
    <property type="entry name" value="UCH"/>
    <property type="match status" value="1"/>
</dbReference>